<feature type="region of interest" description="Disordered" evidence="1">
    <location>
        <begin position="26"/>
        <end position="63"/>
    </location>
</feature>
<organism evidence="5 6">
    <name type="scientific">Dactylosporangium siamense</name>
    <dbReference type="NCBI Taxonomy" id="685454"/>
    <lineage>
        <taxon>Bacteria</taxon>
        <taxon>Bacillati</taxon>
        <taxon>Actinomycetota</taxon>
        <taxon>Actinomycetes</taxon>
        <taxon>Micromonosporales</taxon>
        <taxon>Micromonosporaceae</taxon>
        <taxon>Dactylosporangium</taxon>
    </lineage>
</organism>
<dbReference type="InterPro" id="IPR025645">
    <property type="entry name" value="DUF4349"/>
</dbReference>
<keyword evidence="6" id="KW-1185">Reference proteome</keyword>
<keyword evidence="2" id="KW-0812">Transmembrane</keyword>
<evidence type="ECO:0000259" key="4">
    <source>
        <dbReference type="Pfam" id="PF14257"/>
    </source>
</evidence>
<dbReference type="EMBL" id="BONQ01000069">
    <property type="protein sequence ID" value="GIG46328.1"/>
    <property type="molecule type" value="Genomic_DNA"/>
</dbReference>
<proteinExistence type="predicted"/>
<keyword evidence="3" id="KW-0732">Signal</keyword>
<feature type="compositionally biased region" description="Basic and acidic residues" evidence="1">
    <location>
        <begin position="446"/>
        <end position="455"/>
    </location>
</feature>
<feature type="compositionally biased region" description="Gly residues" evidence="1">
    <location>
        <begin position="346"/>
        <end position="364"/>
    </location>
</feature>
<comment type="caution">
    <text evidence="5">The sequence shown here is derived from an EMBL/GenBank/DDBJ whole genome shotgun (WGS) entry which is preliminary data.</text>
</comment>
<protein>
    <recommendedName>
        <fullName evidence="4">DUF4349 domain-containing protein</fullName>
    </recommendedName>
</protein>
<evidence type="ECO:0000313" key="6">
    <source>
        <dbReference type="Proteomes" id="UP000660611"/>
    </source>
</evidence>
<dbReference type="PROSITE" id="PS51257">
    <property type="entry name" value="PROKAR_LIPOPROTEIN"/>
    <property type="match status" value="1"/>
</dbReference>
<name>A0A919PQ62_9ACTN</name>
<keyword evidence="2" id="KW-0472">Membrane</keyword>
<sequence length="455" mass="45764">MSVRRTRLFLAAVSAVLLVAVSGCGASDKAESPASTADRGVAAPGVAQEGGAGPAKEPNKVPDNLDVENRSIIYAGTMTVRVDDVDAAAARAISFATQAGGFVGGDNRRRDDRRSTGTLVLRIPAAKFTPTLEQLKDLGDEEDRTITAQDVTDQVVDVQARLDNAAASVDRIRALLAKATTIGEITSLESELSRRLSDLESLQARKRKLDGLTALSTITLQLLGPEAAIAKDKDEIGIAAGFKNGLAAFLASLQVALTVLGWLTPWILLLGVPLYVLIRLIRRYRPKRPALVPAGAPAAGPVPGWNPPPFPATPRPGHGPRSGPLLAPVPPARGPVSGPPAATGPGAAGPGAAGPGAAGPGAAGPGTAPPAPASPTTAPAATGGSASGGAGTDPVSTPPVSAPPEWTSPSPVAEGPSPKAGDGDRDGDGNGDGDGDGDGKPGGSPLRDEDDPKPR</sequence>
<evidence type="ECO:0000256" key="2">
    <source>
        <dbReference type="SAM" id="Phobius"/>
    </source>
</evidence>
<reference evidence="5" key="1">
    <citation type="submission" date="2021-01" db="EMBL/GenBank/DDBJ databases">
        <title>Whole genome shotgun sequence of Dactylosporangium siamense NBRC 106093.</title>
        <authorList>
            <person name="Komaki H."/>
            <person name="Tamura T."/>
        </authorList>
    </citation>
    <scope>NUCLEOTIDE SEQUENCE</scope>
    <source>
        <strain evidence="5">NBRC 106093</strain>
    </source>
</reference>
<feature type="chain" id="PRO_5037573213" description="DUF4349 domain-containing protein" evidence="3">
    <location>
        <begin position="27"/>
        <end position="455"/>
    </location>
</feature>
<dbReference type="AlphaFoldDB" id="A0A919PQ62"/>
<feature type="signal peptide" evidence="3">
    <location>
        <begin position="1"/>
        <end position="26"/>
    </location>
</feature>
<feature type="domain" description="DUF4349" evidence="4">
    <location>
        <begin position="70"/>
        <end position="278"/>
    </location>
</feature>
<feature type="region of interest" description="Disordered" evidence="1">
    <location>
        <begin position="295"/>
        <end position="455"/>
    </location>
</feature>
<feature type="compositionally biased region" description="Pro residues" evidence="1">
    <location>
        <begin position="304"/>
        <end position="314"/>
    </location>
</feature>
<accession>A0A919PQ62</accession>
<evidence type="ECO:0000256" key="3">
    <source>
        <dbReference type="SAM" id="SignalP"/>
    </source>
</evidence>
<gene>
    <name evidence="5" type="ORF">Dsi01nite_043690</name>
</gene>
<feature type="transmembrane region" description="Helical" evidence="2">
    <location>
        <begin position="259"/>
        <end position="278"/>
    </location>
</feature>
<dbReference type="Pfam" id="PF14257">
    <property type="entry name" value="DUF4349"/>
    <property type="match status" value="1"/>
</dbReference>
<evidence type="ECO:0000256" key="1">
    <source>
        <dbReference type="SAM" id="MobiDB-lite"/>
    </source>
</evidence>
<evidence type="ECO:0000313" key="5">
    <source>
        <dbReference type="EMBL" id="GIG46328.1"/>
    </source>
</evidence>
<dbReference type="Proteomes" id="UP000660611">
    <property type="component" value="Unassembled WGS sequence"/>
</dbReference>
<feature type="compositionally biased region" description="Low complexity" evidence="1">
    <location>
        <begin position="374"/>
        <end position="384"/>
    </location>
</feature>
<dbReference type="RefSeq" id="WP_203848104.1">
    <property type="nucleotide sequence ID" value="NZ_BAAAVW010000013.1"/>
</dbReference>
<keyword evidence="2" id="KW-1133">Transmembrane helix</keyword>